<name>A0ABW2TQ55_9PSEU</name>
<dbReference type="SUPFAM" id="SSF48498">
    <property type="entry name" value="Tetracyclin repressor-like, C-terminal domain"/>
    <property type="match status" value="1"/>
</dbReference>
<organism evidence="7 8">
    <name type="scientific">Actinokineospora soli</name>
    <dbReference type="NCBI Taxonomy" id="1048753"/>
    <lineage>
        <taxon>Bacteria</taxon>
        <taxon>Bacillati</taxon>
        <taxon>Actinomycetota</taxon>
        <taxon>Actinomycetes</taxon>
        <taxon>Pseudonocardiales</taxon>
        <taxon>Pseudonocardiaceae</taxon>
        <taxon>Actinokineospora</taxon>
    </lineage>
</organism>
<keyword evidence="1" id="KW-0678">Repressor</keyword>
<protein>
    <submittedName>
        <fullName evidence="7">TetR/AcrR family transcriptional regulator</fullName>
    </submittedName>
</protein>
<accession>A0ABW2TQ55</accession>
<evidence type="ECO:0000256" key="3">
    <source>
        <dbReference type="ARBA" id="ARBA00023125"/>
    </source>
</evidence>
<dbReference type="InterPro" id="IPR039538">
    <property type="entry name" value="BetI_C"/>
</dbReference>
<dbReference type="PANTHER" id="PTHR30055">
    <property type="entry name" value="HTH-TYPE TRANSCRIPTIONAL REGULATOR RUTR"/>
    <property type="match status" value="1"/>
</dbReference>
<dbReference type="Gene3D" id="1.10.357.10">
    <property type="entry name" value="Tetracycline Repressor, domain 2"/>
    <property type="match status" value="1"/>
</dbReference>
<dbReference type="Proteomes" id="UP001596512">
    <property type="component" value="Unassembled WGS sequence"/>
</dbReference>
<gene>
    <name evidence="7" type="ORF">ACFQV2_23015</name>
</gene>
<keyword evidence="3 5" id="KW-0238">DNA-binding</keyword>
<reference evidence="8" key="1">
    <citation type="journal article" date="2019" name="Int. J. Syst. Evol. Microbiol.">
        <title>The Global Catalogue of Microorganisms (GCM) 10K type strain sequencing project: providing services to taxonomists for standard genome sequencing and annotation.</title>
        <authorList>
            <consortium name="The Broad Institute Genomics Platform"/>
            <consortium name="The Broad Institute Genome Sequencing Center for Infectious Disease"/>
            <person name="Wu L."/>
            <person name="Ma J."/>
        </authorList>
    </citation>
    <scope>NUCLEOTIDE SEQUENCE [LARGE SCALE GENOMIC DNA]</scope>
    <source>
        <strain evidence="8">JCM 17695</strain>
    </source>
</reference>
<feature type="DNA-binding region" description="H-T-H motif" evidence="5">
    <location>
        <begin position="31"/>
        <end position="50"/>
    </location>
</feature>
<evidence type="ECO:0000256" key="2">
    <source>
        <dbReference type="ARBA" id="ARBA00023015"/>
    </source>
</evidence>
<dbReference type="InterPro" id="IPR050109">
    <property type="entry name" value="HTH-type_TetR-like_transc_reg"/>
</dbReference>
<dbReference type="PROSITE" id="PS50977">
    <property type="entry name" value="HTH_TETR_2"/>
    <property type="match status" value="1"/>
</dbReference>
<keyword evidence="4" id="KW-0804">Transcription</keyword>
<dbReference type="Pfam" id="PF00440">
    <property type="entry name" value="TetR_N"/>
    <property type="match status" value="1"/>
</dbReference>
<evidence type="ECO:0000256" key="4">
    <source>
        <dbReference type="ARBA" id="ARBA00023163"/>
    </source>
</evidence>
<dbReference type="Pfam" id="PF13977">
    <property type="entry name" value="TetR_C_6"/>
    <property type="match status" value="1"/>
</dbReference>
<evidence type="ECO:0000256" key="5">
    <source>
        <dbReference type="PROSITE-ProRule" id="PRU00335"/>
    </source>
</evidence>
<proteinExistence type="predicted"/>
<dbReference type="InterPro" id="IPR036271">
    <property type="entry name" value="Tet_transcr_reg_TetR-rel_C_sf"/>
</dbReference>
<evidence type="ECO:0000313" key="8">
    <source>
        <dbReference type="Proteomes" id="UP001596512"/>
    </source>
</evidence>
<dbReference type="EMBL" id="JBHTEY010000004">
    <property type="protein sequence ID" value="MFC7615927.1"/>
    <property type="molecule type" value="Genomic_DNA"/>
</dbReference>
<feature type="domain" description="HTH tetR-type" evidence="6">
    <location>
        <begin position="8"/>
        <end position="68"/>
    </location>
</feature>
<sequence>MPKQVDPAARRDAIADAVVDLAAEHGFAAVTIRAVAARAGASTSVVTHYVADRDDLLRHAVGREVARRVTEAEAATAGKPGAAGVRALVDWAVHAPGERAHRFWLALLVAAPGEPALRAELDRFLTWWDDHLRALVAESGAPDPELAADLVDVVVDGLVTARFEVPGPWPDQRARRVLDTALASVGIG</sequence>
<dbReference type="SUPFAM" id="SSF46689">
    <property type="entry name" value="Homeodomain-like"/>
    <property type="match status" value="1"/>
</dbReference>
<dbReference type="InterPro" id="IPR001647">
    <property type="entry name" value="HTH_TetR"/>
</dbReference>
<keyword evidence="2" id="KW-0805">Transcription regulation</keyword>
<evidence type="ECO:0000256" key="1">
    <source>
        <dbReference type="ARBA" id="ARBA00022491"/>
    </source>
</evidence>
<comment type="caution">
    <text evidence="7">The sequence shown here is derived from an EMBL/GenBank/DDBJ whole genome shotgun (WGS) entry which is preliminary data.</text>
</comment>
<dbReference type="PANTHER" id="PTHR30055:SF234">
    <property type="entry name" value="HTH-TYPE TRANSCRIPTIONAL REGULATOR BETI"/>
    <property type="match status" value="1"/>
</dbReference>
<evidence type="ECO:0000313" key="7">
    <source>
        <dbReference type="EMBL" id="MFC7615927.1"/>
    </source>
</evidence>
<evidence type="ECO:0000259" key="6">
    <source>
        <dbReference type="PROSITE" id="PS50977"/>
    </source>
</evidence>
<keyword evidence="8" id="KW-1185">Reference proteome</keyword>
<dbReference type="InterPro" id="IPR009057">
    <property type="entry name" value="Homeodomain-like_sf"/>
</dbReference>